<sequence>MRFSPTLLLLSLTTLATAAIWPQSFWASTHQIGGSGGTPFTLVAEYGTYVQRIRFCWNDNYLRGIRLTYRNGVQVVTGREEGSCNSYTLNEAKTELIRSMTLWGDGKGSKAGRVKFVTSLGVTYDVGKKDTNGQESFQMDVGSGVLLGFIGRSGLDIDKLSPVFLRSGL</sequence>
<accession>A0AAE0INW2</accession>
<dbReference type="Proteomes" id="UP001286456">
    <property type="component" value="Unassembled WGS sequence"/>
</dbReference>
<evidence type="ECO:0000256" key="1">
    <source>
        <dbReference type="SAM" id="SignalP"/>
    </source>
</evidence>
<reference evidence="3" key="2">
    <citation type="submission" date="2023-06" db="EMBL/GenBank/DDBJ databases">
        <authorList>
            <consortium name="Lawrence Berkeley National Laboratory"/>
            <person name="Haridas S."/>
            <person name="Hensen N."/>
            <person name="Bonometti L."/>
            <person name="Westerberg I."/>
            <person name="Brannstrom I.O."/>
            <person name="Guillou S."/>
            <person name="Cros-Aarteil S."/>
            <person name="Calhoun S."/>
            <person name="Kuo A."/>
            <person name="Mondo S."/>
            <person name="Pangilinan J."/>
            <person name="Riley R."/>
            <person name="Labutti K."/>
            <person name="Andreopoulos B."/>
            <person name="Lipzen A."/>
            <person name="Chen C."/>
            <person name="Yanf M."/>
            <person name="Daum C."/>
            <person name="Ng V."/>
            <person name="Clum A."/>
            <person name="Steindorff A."/>
            <person name="Ohm R."/>
            <person name="Martin F."/>
            <person name="Silar P."/>
            <person name="Natvig D."/>
            <person name="Lalanne C."/>
            <person name="Gautier V."/>
            <person name="Ament-Velasquez S.L."/>
            <person name="Kruys A."/>
            <person name="Hutchinson M.I."/>
            <person name="Powell A.J."/>
            <person name="Barry K."/>
            <person name="Miller A.N."/>
            <person name="Grigoriev I.V."/>
            <person name="Debuchy R."/>
            <person name="Gladieux P."/>
            <person name="Thoren M.H."/>
            <person name="Johannesson H."/>
        </authorList>
    </citation>
    <scope>NUCLEOTIDE SEQUENCE</scope>
    <source>
        <strain evidence="3">SMH4131-1</strain>
    </source>
</reference>
<comment type="caution">
    <text evidence="3">The sequence shown here is derived from an EMBL/GenBank/DDBJ whole genome shotgun (WGS) entry which is preliminary data.</text>
</comment>
<evidence type="ECO:0000259" key="2">
    <source>
        <dbReference type="PROSITE" id="PS51752"/>
    </source>
</evidence>
<keyword evidence="1" id="KW-0732">Signal</keyword>
<dbReference type="SMART" id="SM00915">
    <property type="entry name" value="Jacalin"/>
    <property type="match status" value="1"/>
</dbReference>
<reference evidence="3" key="1">
    <citation type="journal article" date="2023" name="Mol. Phylogenet. Evol.">
        <title>Genome-scale phylogeny and comparative genomics of the fungal order Sordariales.</title>
        <authorList>
            <person name="Hensen N."/>
            <person name="Bonometti L."/>
            <person name="Westerberg I."/>
            <person name="Brannstrom I.O."/>
            <person name="Guillou S."/>
            <person name="Cros-Aarteil S."/>
            <person name="Calhoun S."/>
            <person name="Haridas S."/>
            <person name="Kuo A."/>
            <person name="Mondo S."/>
            <person name="Pangilinan J."/>
            <person name="Riley R."/>
            <person name="LaButti K."/>
            <person name="Andreopoulos B."/>
            <person name="Lipzen A."/>
            <person name="Chen C."/>
            <person name="Yan M."/>
            <person name="Daum C."/>
            <person name="Ng V."/>
            <person name="Clum A."/>
            <person name="Steindorff A."/>
            <person name="Ohm R.A."/>
            <person name="Martin F."/>
            <person name="Silar P."/>
            <person name="Natvig D.O."/>
            <person name="Lalanne C."/>
            <person name="Gautier V."/>
            <person name="Ament-Velasquez S.L."/>
            <person name="Kruys A."/>
            <person name="Hutchinson M.I."/>
            <person name="Powell A.J."/>
            <person name="Barry K."/>
            <person name="Miller A.N."/>
            <person name="Grigoriev I.V."/>
            <person name="Debuchy R."/>
            <person name="Gladieux P."/>
            <person name="Hiltunen Thoren M."/>
            <person name="Johannesson H."/>
        </authorList>
    </citation>
    <scope>NUCLEOTIDE SEQUENCE</scope>
    <source>
        <strain evidence="3">SMH4131-1</strain>
    </source>
</reference>
<dbReference type="InterPro" id="IPR036404">
    <property type="entry name" value="Jacalin-like_lectin_dom_sf"/>
</dbReference>
<proteinExistence type="predicted"/>
<evidence type="ECO:0000313" key="3">
    <source>
        <dbReference type="EMBL" id="KAK3328616.1"/>
    </source>
</evidence>
<dbReference type="PROSITE" id="PS51752">
    <property type="entry name" value="JACALIN_LECTIN"/>
    <property type="match status" value="1"/>
</dbReference>
<dbReference type="SUPFAM" id="SSF51101">
    <property type="entry name" value="Mannose-binding lectins"/>
    <property type="match status" value="1"/>
</dbReference>
<dbReference type="InterPro" id="IPR001229">
    <property type="entry name" value="Jacalin-like_lectin_dom"/>
</dbReference>
<organism evidence="3 4">
    <name type="scientific">Cercophora scortea</name>
    <dbReference type="NCBI Taxonomy" id="314031"/>
    <lineage>
        <taxon>Eukaryota</taxon>
        <taxon>Fungi</taxon>
        <taxon>Dikarya</taxon>
        <taxon>Ascomycota</taxon>
        <taxon>Pezizomycotina</taxon>
        <taxon>Sordariomycetes</taxon>
        <taxon>Sordariomycetidae</taxon>
        <taxon>Sordariales</taxon>
        <taxon>Lasiosphaeriaceae</taxon>
        <taxon>Cercophora</taxon>
    </lineage>
</organism>
<gene>
    <name evidence="3" type="ORF">B0T19DRAFT_462247</name>
</gene>
<feature type="chain" id="PRO_5042066522" description="Jacalin-type lectin domain-containing protein" evidence="1">
    <location>
        <begin position="19"/>
        <end position="169"/>
    </location>
</feature>
<feature type="signal peptide" evidence="1">
    <location>
        <begin position="1"/>
        <end position="18"/>
    </location>
</feature>
<protein>
    <recommendedName>
        <fullName evidence="2">Jacalin-type lectin domain-containing protein</fullName>
    </recommendedName>
</protein>
<name>A0AAE0INW2_9PEZI</name>
<feature type="domain" description="Jacalin-type lectin" evidence="2">
    <location>
        <begin position="25"/>
        <end position="166"/>
    </location>
</feature>
<dbReference type="EMBL" id="JAUEPO010000003">
    <property type="protein sequence ID" value="KAK3328616.1"/>
    <property type="molecule type" value="Genomic_DNA"/>
</dbReference>
<keyword evidence="4" id="KW-1185">Reference proteome</keyword>
<dbReference type="Pfam" id="PF01419">
    <property type="entry name" value="Jacalin"/>
    <property type="match status" value="1"/>
</dbReference>
<evidence type="ECO:0000313" key="4">
    <source>
        <dbReference type="Proteomes" id="UP001286456"/>
    </source>
</evidence>
<dbReference type="AlphaFoldDB" id="A0AAE0INW2"/>
<dbReference type="Gene3D" id="2.100.10.30">
    <property type="entry name" value="Jacalin-like lectin domain"/>
    <property type="match status" value="1"/>
</dbReference>